<evidence type="ECO:0000313" key="2">
    <source>
        <dbReference type="Proteomes" id="UP000646211"/>
    </source>
</evidence>
<dbReference type="RefSeq" id="WP_194311822.1">
    <property type="nucleotide sequence ID" value="NZ_JADHEC010000015.1"/>
</dbReference>
<reference evidence="1" key="1">
    <citation type="submission" date="2020-11" db="EMBL/GenBank/DDBJ databases">
        <title>Genome of Flavobacterium soyangense.</title>
        <authorList>
            <person name="Liu Q."/>
            <person name="Xin Y.-H."/>
        </authorList>
    </citation>
    <scope>NUCLEOTIDE SEQUENCE</scope>
    <source>
        <strain evidence="1">CGMCC 1.13493</strain>
    </source>
</reference>
<sequence length="312" mass="37338">MIKINPSSNAIEFHRKKASKYFEDLVSKGYILRDKKQKNICKTFLIFLTKYKDELINAMPNRLLEIHQEFENKNFSKHQLTLIKSFFLKTCYDNFPNKEFLNHLKIDTCVYCNRNYTLYFGGNNARAELDHWYPKEKFPILAMSFYNLIPSCHSCNHIKGNGDVLIRQLLKEPKANQNEIKDWWKNALDNLNHPYLECSKFKFSYSYISINNFGVELKKTNNIKTENTLEFNKTKEIYSANSNKELKDLLDLRYKYSENYIDVLINKTFKGIMSKEEIYRMIFGIEIKEEDYHKRPFSKFKHDIIEELKNIK</sequence>
<gene>
    <name evidence="1" type="ORF">IR213_08185</name>
</gene>
<dbReference type="EMBL" id="JADHEC010000015">
    <property type="protein sequence ID" value="MBF2708567.1"/>
    <property type="molecule type" value="Genomic_DNA"/>
</dbReference>
<evidence type="ECO:0008006" key="3">
    <source>
        <dbReference type="Google" id="ProtNLM"/>
    </source>
</evidence>
<accession>A0A930UD02</accession>
<proteinExistence type="predicted"/>
<comment type="caution">
    <text evidence="1">The sequence shown here is derived from an EMBL/GenBank/DDBJ whole genome shotgun (WGS) entry which is preliminary data.</text>
</comment>
<organism evidence="1 2">
    <name type="scientific">Flavobacterium soyangense</name>
    <dbReference type="NCBI Taxonomy" id="2023265"/>
    <lineage>
        <taxon>Bacteria</taxon>
        <taxon>Pseudomonadati</taxon>
        <taxon>Bacteroidota</taxon>
        <taxon>Flavobacteriia</taxon>
        <taxon>Flavobacteriales</taxon>
        <taxon>Flavobacteriaceae</taxon>
        <taxon>Flavobacterium</taxon>
    </lineage>
</organism>
<dbReference type="Proteomes" id="UP000646211">
    <property type="component" value="Unassembled WGS sequence"/>
</dbReference>
<name>A0A930UD02_9FLAO</name>
<dbReference type="AlphaFoldDB" id="A0A930UD02"/>
<keyword evidence="2" id="KW-1185">Reference proteome</keyword>
<protein>
    <recommendedName>
        <fullName evidence="3">HNH nuclease domain-containing protein</fullName>
    </recommendedName>
</protein>
<dbReference type="Gene3D" id="1.10.30.50">
    <property type="match status" value="1"/>
</dbReference>
<evidence type="ECO:0000313" key="1">
    <source>
        <dbReference type="EMBL" id="MBF2708567.1"/>
    </source>
</evidence>